<dbReference type="InterPro" id="IPR020471">
    <property type="entry name" value="AKR"/>
</dbReference>
<dbReference type="OrthoDB" id="416253at2759"/>
<proteinExistence type="predicted"/>
<gene>
    <name evidence="8" type="ORF">J8A68_005087</name>
</gene>
<evidence type="ECO:0000256" key="1">
    <source>
        <dbReference type="ARBA" id="ARBA00023002"/>
    </source>
</evidence>
<dbReference type="EC" id="1.1.1.358" evidence="4"/>
<dbReference type="InterPro" id="IPR018170">
    <property type="entry name" value="Aldo/ket_reductase_CS"/>
</dbReference>
<feature type="domain" description="NADP-dependent oxidoreductase" evidence="7">
    <location>
        <begin position="30"/>
        <end position="285"/>
    </location>
</feature>
<organism evidence="8 9">
    <name type="scientific">[Candida] subhashii</name>
    <dbReference type="NCBI Taxonomy" id="561895"/>
    <lineage>
        <taxon>Eukaryota</taxon>
        <taxon>Fungi</taxon>
        <taxon>Dikarya</taxon>
        <taxon>Ascomycota</taxon>
        <taxon>Saccharomycotina</taxon>
        <taxon>Pichiomycetes</taxon>
        <taxon>Debaryomycetaceae</taxon>
        <taxon>Spathaspora</taxon>
    </lineage>
</organism>
<evidence type="ECO:0000256" key="2">
    <source>
        <dbReference type="ARBA" id="ARBA00050878"/>
    </source>
</evidence>
<accession>A0A8J5QDM1</accession>
<evidence type="ECO:0000256" key="5">
    <source>
        <dbReference type="ARBA" id="ARBA00079693"/>
    </source>
</evidence>
<dbReference type="GeneID" id="73471887"/>
<evidence type="ECO:0000313" key="9">
    <source>
        <dbReference type="Proteomes" id="UP000694255"/>
    </source>
</evidence>
<keyword evidence="1" id="KW-0560">Oxidoreductase</keyword>
<evidence type="ECO:0000256" key="3">
    <source>
        <dbReference type="ARBA" id="ARBA00051098"/>
    </source>
</evidence>
<sequence>MSLSQDFFQLPNGSKIPAIAYGMGTKWEKRGEPGLNDNLIKNLQFAIDVGFRHFDGAEVYNTNKEIGLLLNKSSLSRDQLFITDKFFSGGPDLGERSDYKDPYSALKGDLRDLQLDYVDLYLLHSPHIKKETHGYSLIEAWQCLERLKDEGLAKNIGVSNFSVDDLRQISENNPTHRPAVNQIEYSASVQDQPPGIFEYCKQQGILIEGYGVLSPLSETTTKHNLNSLLTKLSKKYGKTEAQILLRWTIQQGVLPVVTSNDAADIKSFLEIFDFQLTMEDLDAISGKGSDRGLKGMLHNVVSKVKS</sequence>
<reference evidence="8 9" key="1">
    <citation type="journal article" date="2021" name="DNA Res.">
        <title>Genome analysis of Candida subhashii reveals its hybrid nature and dual mitochondrial genome conformations.</title>
        <authorList>
            <person name="Mixao V."/>
            <person name="Hegedusova E."/>
            <person name="Saus E."/>
            <person name="Pryszcz L.P."/>
            <person name="Cillingova A."/>
            <person name="Nosek J."/>
            <person name="Gabaldon T."/>
        </authorList>
    </citation>
    <scope>NUCLEOTIDE SEQUENCE [LARGE SCALE GENOMIC DNA]</scope>
    <source>
        <strain evidence="8 9">CBS 10753</strain>
    </source>
</reference>
<dbReference type="GO" id="GO:0016652">
    <property type="term" value="F:oxidoreductase activity, acting on NAD(P)H as acceptor"/>
    <property type="evidence" value="ECO:0007669"/>
    <property type="project" value="InterPro"/>
</dbReference>
<dbReference type="RefSeq" id="XP_049261625.1">
    <property type="nucleotide sequence ID" value="XM_049409115.1"/>
</dbReference>
<evidence type="ECO:0000256" key="4">
    <source>
        <dbReference type="ARBA" id="ARBA00066965"/>
    </source>
</evidence>
<dbReference type="Proteomes" id="UP000694255">
    <property type="component" value="Unassembled WGS sequence"/>
</dbReference>
<comment type="catalytic activity">
    <reaction evidence="2">
        <text>(R)-pantolactone + NADP(+) = 2-dehydropantolactone + NADPH + H(+)</text>
        <dbReference type="Rhea" id="RHEA:18981"/>
        <dbReference type="ChEBI" id="CHEBI:15378"/>
        <dbReference type="ChEBI" id="CHEBI:16719"/>
        <dbReference type="ChEBI" id="CHEBI:18395"/>
        <dbReference type="ChEBI" id="CHEBI:57783"/>
        <dbReference type="ChEBI" id="CHEBI:58349"/>
        <dbReference type="EC" id="1.1.1.358"/>
    </reaction>
</comment>
<dbReference type="CDD" id="cd19120">
    <property type="entry name" value="AKR_AKR3C2-3"/>
    <property type="match status" value="1"/>
</dbReference>
<dbReference type="GO" id="GO:0042180">
    <property type="term" value="P:ketone metabolic process"/>
    <property type="evidence" value="ECO:0007669"/>
    <property type="project" value="UniProtKB-ARBA"/>
</dbReference>
<dbReference type="InterPro" id="IPR044494">
    <property type="entry name" value="AKR3C2/3"/>
</dbReference>
<evidence type="ECO:0000256" key="6">
    <source>
        <dbReference type="ARBA" id="ARBA00081322"/>
    </source>
</evidence>
<evidence type="ECO:0000259" key="7">
    <source>
        <dbReference type="Pfam" id="PF00248"/>
    </source>
</evidence>
<dbReference type="AlphaFoldDB" id="A0A8J5QDM1"/>
<protein>
    <recommendedName>
        <fullName evidence="5">2-dehydropantolactone reductase</fullName>
        <ecNumber evidence="4">1.1.1.358</ecNumber>
    </recommendedName>
    <alternativeName>
        <fullName evidence="5">2-dehydropantolactone reductase</fullName>
    </alternativeName>
    <alternativeName>
        <fullName evidence="6">Ketopantoyl-lactone reductase</fullName>
    </alternativeName>
</protein>
<dbReference type="GO" id="GO:0047011">
    <property type="term" value="F:2-dehydropantolactone reductase (A-specific) activity"/>
    <property type="evidence" value="ECO:0007669"/>
    <property type="project" value="UniProtKB-ARBA"/>
</dbReference>
<comment type="catalytic activity">
    <reaction evidence="3">
        <text>isatin + NADPH + H(+) = 3-hydroxyindolin-2-one + NADP(+)</text>
        <dbReference type="Rhea" id="RHEA:68608"/>
        <dbReference type="ChEBI" id="CHEBI:15378"/>
        <dbReference type="ChEBI" id="CHEBI:27539"/>
        <dbReference type="ChEBI" id="CHEBI:28536"/>
        <dbReference type="ChEBI" id="CHEBI:57783"/>
        <dbReference type="ChEBI" id="CHEBI:58349"/>
    </reaction>
</comment>
<dbReference type="FunFam" id="3.20.20.100:FF:000002">
    <property type="entry name" value="2,5-diketo-D-gluconic acid reductase A"/>
    <property type="match status" value="1"/>
</dbReference>
<dbReference type="Pfam" id="PF00248">
    <property type="entry name" value="Aldo_ket_red"/>
    <property type="match status" value="1"/>
</dbReference>
<keyword evidence="9" id="KW-1185">Reference proteome</keyword>
<evidence type="ECO:0000313" key="8">
    <source>
        <dbReference type="EMBL" id="KAG7661392.1"/>
    </source>
</evidence>
<dbReference type="PIRSF" id="PIRSF000097">
    <property type="entry name" value="AKR"/>
    <property type="match status" value="1"/>
</dbReference>
<dbReference type="PANTHER" id="PTHR11732">
    <property type="entry name" value="ALDO/KETO REDUCTASE"/>
    <property type="match status" value="1"/>
</dbReference>
<comment type="caution">
    <text evidence="8">The sequence shown here is derived from an EMBL/GenBank/DDBJ whole genome shotgun (WGS) entry which is preliminary data.</text>
</comment>
<dbReference type="InterPro" id="IPR023210">
    <property type="entry name" value="NADP_OxRdtase_dom"/>
</dbReference>
<name>A0A8J5QDM1_9ASCO</name>
<dbReference type="EMBL" id="JAGSYN010000220">
    <property type="protein sequence ID" value="KAG7661392.1"/>
    <property type="molecule type" value="Genomic_DNA"/>
</dbReference>
<dbReference type="PROSITE" id="PS00062">
    <property type="entry name" value="ALDOKETO_REDUCTASE_2"/>
    <property type="match status" value="1"/>
</dbReference>